<dbReference type="EMBL" id="VYYT01000732">
    <property type="protein sequence ID" value="KAK2729977.1"/>
    <property type="molecule type" value="Genomic_DNA"/>
</dbReference>
<protein>
    <submittedName>
        <fullName evidence="2">Uncharacterized protein</fullName>
    </submittedName>
</protein>
<feature type="region of interest" description="Disordered" evidence="1">
    <location>
        <begin position="1"/>
        <end position="28"/>
    </location>
</feature>
<feature type="compositionally biased region" description="Polar residues" evidence="1">
    <location>
        <begin position="250"/>
        <end position="272"/>
    </location>
</feature>
<evidence type="ECO:0000313" key="3">
    <source>
        <dbReference type="Proteomes" id="UP001281614"/>
    </source>
</evidence>
<proteinExistence type="predicted"/>
<organism evidence="2 3">
    <name type="scientific">Colletotrichum kahawae</name>
    <name type="common">Coffee berry disease fungus</name>
    <dbReference type="NCBI Taxonomy" id="34407"/>
    <lineage>
        <taxon>Eukaryota</taxon>
        <taxon>Fungi</taxon>
        <taxon>Dikarya</taxon>
        <taxon>Ascomycota</taxon>
        <taxon>Pezizomycotina</taxon>
        <taxon>Sordariomycetes</taxon>
        <taxon>Hypocreomycetidae</taxon>
        <taxon>Glomerellales</taxon>
        <taxon>Glomerellaceae</taxon>
        <taxon>Colletotrichum</taxon>
        <taxon>Colletotrichum gloeosporioides species complex</taxon>
    </lineage>
</organism>
<dbReference type="Proteomes" id="UP001281614">
    <property type="component" value="Unassembled WGS sequence"/>
</dbReference>
<name>A0AAE0CXV3_COLKA</name>
<sequence>MSQQSALSNTNPPVTTSSSRPPPDFSNHTAHHMTSAVTVCTLCVPLLLASLSFPACTRFCGVSFEFDRFDDARLPGGDAACGEAVAMFPRGGGVSFFFPRSWDPLSKNTHGRLVVVRRCGWVLSFGGWSGWGRLPLAELRSTDDPSGPVSHVLCVVTISIPGPLYSWSSRTMLPAKNHLYFLVDAGAGDGAPTSKCLIHVCQAVHLFNCRKPHRIKWSRNNDAACRLTAHSFNTSLIVDYGIREPKHGSSRNSQRQTPAHQSYPSSVETSSD</sequence>
<feature type="region of interest" description="Disordered" evidence="1">
    <location>
        <begin position="244"/>
        <end position="272"/>
    </location>
</feature>
<accession>A0AAE0CXV3</accession>
<comment type="caution">
    <text evidence="2">The sequence shown here is derived from an EMBL/GenBank/DDBJ whole genome shotgun (WGS) entry which is preliminary data.</text>
</comment>
<feature type="compositionally biased region" description="Low complexity" evidence="1">
    <location>
        <begin position="8"/>
        <end position="19"/>
    </location>
</feature>
<evidence type="ECO:0000256" key="1">
    <source>
        <dbReference type="SAM" id="MobiDB-lite"/>
    </source>
</evidence>
<dbReference type="AlphaFoldDB" id="A0AAE0CXV3"/>
<keyword evidence="3" id="KW-1185">Reference proteome</keyword>
<gene>
    <name evidence="2" type="ORF">CKAH01_09886</name>
</gene>
<reference evidence="2" key="1">
    <citation type="submission" date="2023-02" db="EMBL/GenBank/DDBJ databases">
        <title>Colletotrichum kahawae CIFC_Que2 genome sequencing and assembly.</title>
        <authorList>
            <person name="Baroncelli R."/>
        </authorList>
    </citation>
    <scope>NUCLEOTIDE SEQUENCE</scope>
    <source>
        <strain evidence="2">CIFC_Que2</strain>
    </source>
</reference>
<evidence type="ECO:0000313" key="2">
    <source>
        <dbReference type="EMBL" id="KAK2729977.1"/>
    </source>
</evidence>